<dbReference type="SUPFAM" id="SSF56752">
    <property type="entry name" value="D-aminoacid aminotransferase-like PLP-dependent enzymes"/>
    <property type="match status" value="1"/>
</dbReference>
<dbReference type="InterPro" id="IPR050571">
    <property type="entry name" value="Class-IV_PLP-Dep_Aminotrnsfr"/>
</dbReference>
<dbReference type="InterPro" id="IPR043131">
    <property type="entry name" value="BCAT-like_N"/>
</dbReference>
<dbReference type="GO" id="GO:0005829">
    <property type="term" value="C:cytosol"/>
    <property type="evidence" value="ECO:0007669"/>
    <property type="project" value="TreeGrafter"/>
</dbReference>
<dbReference type="Gene3D" id="3.30.470.10">
    <property type="match status" value="1"/>
</dbReference>
<evidence type="ECO:0000313" key="6">
    <source>
        <dbReference type="EMBL" id="HIS31474.1"/>
    </source>
</evidence>
<dbReference type="PANTHER" id="PTHR42743:SF11">
    <property type="entry name" value="AMINODEOXYCHORISMATE LYASE"/>
    <property type="match status" value="1"/>
</dbReference>
<reference evidence="6" key="2">
    <citation type="journal article" date="2021" name="PeerJ">
        <title>Extensive microbial diversity within the chicken gut microbiome revealed by metagenomics and culture.</title>
        <authorList>
            <person name="Gilroy R."/>
            <person name="Ravi A."/>
            <person name="Getino M."/>
            <person name="Pursley I."/>
            <person name="Horton D.L."/>
            <person name="Alikhan N.F."/>
            <person name="Baker D."/>
            <person name="Gharbi K."/>
            <person name="Hall N."/>
            <person name="Watson M."/>
            <person name="Adriaenssens E.M."/>
            <person name="Foster-Nyarko E."/>
            <person name="Jarju S."/>
            <person name="Secka A."/>
            <person name="Antonio M."/>
            <person name="Oren A."/>
            <person name="Chaudhuri R.R."/>
            <person name="La Ragione R."/>
            <person name="Hildebrand F."/>
            <person name="Pallen M.J."/>
        </authorList>
    </citation>
    <scope>NUCLEOTIDE SEQUENCE</scope>
    <source>
        <strain evidence="6">CHK190-19873</strain>
    </source>
</reference>
<dbReference type="GO" id="GO:0008483">
    <property type="term" value="F:transaminase activity"/>
    <property type="evidence" value="ECO:0007669"/>
    <property type="project" value="UniProtKB-KW"/>
</dbReference>
<dbReference type="EMBL" id="DVIQ01000042">
    <property type="protein sequence ID" value="HIS31474.1"/>
    <property type="molecule type" value="Genomic_DNA"/>
</dbReference>
<protein>
    <submittedName>
        <fullName evidence="6">Aminotransferase class IV</fullName>
    </submittedName>
</protein>
<dbReference type="InterPro" id="IPR036038">
    <property type="entry name" value="Aminotransferase-like"/>
</dbReference>
<dbReference type="Proteomes" id="UP000823935">
    <property type="component" value="Unassembled WGS sequence"/>
</dbReference>
<evidence type="ECO:0000256" key="1">
    <source>
        <dbReference type="ARBA" id="ARBA00001933"/>
    </source>
</evidence>
<dbReference type="GO" id="GO:0008652">
    <property type="term" value="P:amino acid biosynthetic process"/>
    <property type="evidence" value="ECO:0007669"/>
    <property type="project" value="UniProtKB-ARBA"/>
</dbReference>
<keyword evidence="6" id="KW-0808">Transferase</keyword>
<proteinExistence type="inferred from homology"/>
<dbReference type="InterPro" id="IPR018300">
    <property type="entry name" value="Aminotrans_IV_CS"/>
</dbReference>
<dbReference type="AlphaFoldDB" id="A0A9D1JKK3"/>
<dbReference type="InterPro" id="IPR001544">
    <property type="entry name" value="Aminotrans_IV"/>
</dbReference>
<dbReference type="PROSITE" id="PS00770">
    <property type="entry name" value="AA_TRANSFER_CLASS_4"/>
    <property type="match status" value="1"/>
</dbReference>
<evidence type="ECO:0000256" key="2">
    <source>
        <dbReference type="ARBA" id="ARBA00009320"/>
    </source>
</evidence>
<keyword evidence="3 5" id="KW-0663">Pyridoxal phosphate</keyword>
<keyword evidence="6" id="KW-0032">Aminotransferase</keyword>
<reference evidence="6" key="1">
    <citation type="submission" date="2020-10" db="EMBL/GenBank/DDBJ databases">
        <authorList>
            <person name="Gilroy R."/>
        </authorList>
    </citation>
    <scope>NUCLEOTIDE SEQUENCE</scope>
    <source>
        <strain evidence="6">CHK190-19873</strain>
    </source>
</reference>
<comment type="caution">
    <text evidence="6">The sequence shown here is derived from an EMBL/GenBank/DDBJ whole genome shotgun (WGS) entry which is preliminary data.</text>
</comment>
<evidence type="ECO:0000313" key="7">
    <source>
        <dbReference type="Proteomes" id="UP000823935"/>
    </source>
</evidence>
<accession>A0A9D1JKK3</accession>
<dbReference type="Gene3D" id="3.20.10.10">
    <property type="entry name" value="D-amino Acid Aminotransferase, subunit A, domain 2"/>
    <property type="match status" value="1"/>
</dbReference>
<comment type="cofactor">
    <cofactor evidence="1 5">
        <name>pyridoxal 5'-phosphate</name>
        <dbReference type="ChEBI" id="CHEBI:597326"/>
    </cofactor>
</comment>
<evidence type="ECO:0000256" key="5">
    <source>
        <dbReference type="RuleBase" id="RU004516"/>
    </source>
</evidence>
<evidence type="ECO:0000256" key="3">
    <source>
        <dbReference type="ARBA" id="ARBA00022898"/>
    </source>
</evidence>
<sequence>MKIWMDEGFFFGLSVFETIGIENGQPLFLGEHLERMEESAKFFGIPFELSAEQVLEWLAGQRGEETADFRRHGALKIMLSQKNTLFLPRKNPYTARTYEKGFAADYSVIRRNETSPFVYRKTANYGECILENRACHQAGLDERIFLNTRGELTEGTVSNLFFVRDGEVITPALSCGLLPGIIRRRLLEKAYARETVIRPRDVEDCQECFVTNSLMGIMPVRRLGAFSFPGGPKTAELAVKAQIL</sequence>
<dbReference type="Pfam" id="PF01063">
    <property type="entry name" value="Aminotran_4"/>
    <property type="match status" value="1"/>
</dbReference>
<evidence type="ECO:0000256" key="4">
    <source>
        <dbReference type="RuleBase" id="RU004106"/>
    </source>
</evidence>
<gene>
    <name evidence="6" type="ORF">IAB44_08030</name>
</gene>
<comment type="similarity">
    <text evidence="2 4">Belongs to the class-IV pyridoxal-phosphate-dependent aminotransferase family.</text>
</comment>
<organism evidence="6 7">
    <name type="scientific">Candidatus Limivivens intestinipullorum</name>
    <dbReference type="NCBI Taxonomy" id="2840858"/>
    <lineage>
        <taxon>Bacteria</taxon>
        <taxon>Bacillati</taxon>
        <taxon>Bacillota</taxon>
        <taxon>Clostridia</taxon>
        <taxon>Lachnospirales</taxon>
        <taxon>Lachnospiraceae</taxon>
        <taxon>Lachnospiraceae incertae sedis</taxon>
        <taxon>Candidatus Limivivens</taxon>
    </lineage>
</organism>
<dbReference type="GO" id="GO:0046394">
    <property type="term" value="P:carboxylic acid biosynthetic process"/>
    <property type="evidence" value="ECO:0007669"/>
    <property type="project" value="UniProtKB-ARBA"/>
</dbReference>
<dbReference type="PANTHER" id="PTHR42743">
    <property type="entry name" value="AMINO-ACID AMINOTRANSFERASE"/>
    <property type="match status" value="1"/>
</dbReference>
<dbReference type="FunFam" id="3.20.10.10:FF:000002">
    <property type="entry name" value="D-alanine aminotransferase"/>
    <property type="match status" value="1"/>
</dbReference>
<name>A0A9D1JKK3_9FIRM</name>
<dbReference type="InterPro" id="IPR043132">
    <property type="entry name" value="BCAT-like_C"/>
</dbReference>